<evidence type="ECO:0000313" key="2">
    <source>
        <dbReference type="Proteomes" id="UP000317982"/>
    </source>
</evidence>
<dbReference type="RefSeq" id="WP_142703779.1">
    <property type="nucleotide sequence ID" value="NZ_VIRS01000004.1"/>
</dbReference>
<name>A0A545AWA5_9ACTN</name>
<dbReference type="AlphaFoldDB" id="A0A545AWA5"/>
<gene>
    <name evidence="1" type="ORF">FL583_07700</name>
</gene>
<dbReference type="InParanoid" id="A0A545AWA5"/>
<dbReference type="Proteomes" id="UP000317982">
    <property type="component" value="Unassembled WGS sequence"/>
</dbReference>
<accession>A0A545AWA5</accession>
<dbReference type="EMBL" id="VIRS01000004">
    <property type="protein sequence ID" value="TQS45606.1"/>
    <property type="molecule type" value="Genomic_DNA"/>
</dbReference>
<proteinExistence type="predicted"/>
<keyword evidence="2" id="KW-1185">Reference proteome</keyword>
<organism evidence="1 2">
    <name type="scientific">Cryptosporangium phraense</name>
    <dbReference type="NCBI Taxonomy" id="2593070"/>
    <lineage>
        <taxon>Bacteria</taxon>
        <taxon>Bacillati</taxon>
        <taxon>Actinomycetota</taxon>
        <taxon>Actinomycetes</taxon>
        <taxon>Cryptosporangiales</taxon>
        <taxon>Cryptosporangiaceae</taxon>
        <taxon>Cryptosporangium</taxon>
    </lineage>
</organism>
<reference evidence="1 2" key="1">
    <citation type="submission" date="2019-07" db="EMBL/GenBank/DDBJ databases">
        <title>Cryptosporangium phraense sp. nov., isolated from plant litter.</title>
        <authorList>
            <person name="Suriyachadkun C."/>
        </authorList>
    </citation>
    <scope>NUCLEOTIDE SEQUENCE [LARGE SCALE GENOMIC DNA]</scope>
    <source>
        <strain evidence="1 2">A-T 5661</strain>
    </source>
</reference>
<protein>
    <submittedName>
        <fullName evidence="1">Uncharacterized protein</fullName>
    </submittedName>
</protein>
<sequence length="158" mass="16235">MLGVVVTVLRGRGDDRVVPATSTPSAVPSFIGPPPTGRIESIVPECAKMYGNGVPVAACSTCTGSRPPSYGGRVAANVAKMTLTVGDDTVDVHLQDHTFAVRYDYQGKRPDPVLKAFDANGNALPGPGYAGCLTLPSGERLSDAPPSGGTCPQAVAWP</sequence>
<comment type="caution">
    <text evidence="1">The sequence shown here is derived from an EMBL/GenBank/DDBJ whole genome shotgun (WGS) entry which is preliminary data.</text>
</comment>
<evidence type="ECO:0000313" key="1">
    <source>
        <dbReference type="EMBL" id="TQS45606.1"/>
    </source>
</evidence>